<dbReference type="EC" id="5.6.2.4" evidence="7"/>
<dbReference type="Gene3D" id="3.40.50.300">
    <property type="entry name" value="P-loop containing nucleotide triphosphate hydrolases"/>
    <property type="match status" value="2"/>
</dbReference>
<organism evidence="11 12">
    <name type="scientific">Mycolicibacterium brumae</name>
    <dbReference type="NCBI Taxonomy" id="85968"/>
    <lineage>
        <taxon>Bacteria</taxon>
        <taxon>Bacillati</taxon>
        <taxon>Actinomycetota</taxon>
        <taxon>Actinomycetes</taxon>
        <taxon>Mycobacteriales</taxon>
        <taxon>Mycobacteriaceae</taxon>
        <taxon>Mycolicibacterium</taxon>
    </lineage>
</organism>
<evidence type="ECO:0000256" key="1">
    <source>
        <dbReference type="ARBA" id="ARBA00022741"/>
    </source>
</evidence>
<evidence type="ECO:0000256" key="5">
    <source>
        <dbReference type="ARBA" id="ARBA00023235"/>
    </source>
</evidence>
<gene>
    <name evidence="11" type="ORF">CQY22_015350</name>
</gene>
<accession>A0A2G5P673</accession>
<comment type="catalytic activity">
    <reaction evidence="8">
        <text>ATP + H2O = ADP + phosphate + H(+)</text>
        <dbReference type="Rhea" id="RHEA:13065"/>
        <dbReference type="ChEBI" id="CHEBI:15377"/>
        <dbReference type="ChEBI" id="CHEBI:15378"/>
        <dbReference type="ChEBI" id="CHEBI:30616"/>
        <dbReference type="ChEBI" id="CHEBI:43474"/>
        <dbReference type="ChEBI" id="CHEBI:456216"/>
        <dbReference type="EC" id="5.6.2.4"/>
    </reaction>
</comment>
<evidence type="ECO:0000256" key="4">
    <source>
        <dbReference type="ARBA" id="ARBA00022840"/>
    </source>
</evidence>
<dbReference type="PANTHER" id="PTHR11070">
    <property type="entry name" value="UVRD / RECB / PCRA DNA HELICASE FAMILY MEMBER"/>
    <property type="match status" value="1"/>
</dbReference>
<evidence type="ECO:0000256" key="7">
    <source>
        <dbReference type="ARBA" id="ARBA00034808"/>
    </source>
</evidence>
<dbReference type="InterPro" id="IPR027417">
    <property type="entry name" value="P-loop_NTPase"/>
</dbReference>
<comment type="caution">
    <text evidence="11">The sequence shown here is derived from an EMBL/GenBank/DDBJ whole genome shotgun (WGS) entry which is preliminary data.</text>
</comment>
<evidence type="ECO:0000256" key="8">
    <source>
        <dbReference type="ARBA" id="ARBA00048988"/>
    </source>
</evidence>
<proteinExistence type="predicted"/>
<dbReference type="PROSITE" id="PS51198">
    <property type="entry name" value="UVRD_HELICASE_ATP_BIND"/>
    <property type="match status" value="1"/>
</dbReference>
<keyword evidence="2 9" id="KW-0378">Hydrolase</keyword>
<dbReference type="EMBL" id="PDCN02000024">
    <property type="protein sequence ID" value="PIB73757.1"/>
    <property type="molecule type" value="Genomic_DNA"/>
</dbReference>
<feature type="domain" description="UvrD-like helicase ATP-binding" evidence="10">
    <location>
        <begin position="17"/>
        <end position="333"/>
    </location>
</feature>
<dbReference type="InterPro" id="IPR014016">
    <property type="entry name" value="UvrD-like_ATP-bd"/>
</dbReference>
<keyword evidence="1 9" id="KW-0547">Nucleotide-binding</keyword>
<dbReference type="STRING" id="85968.GCA_900073015_03861"/>
<dbReference type="InterPro" id="IPR014017">
    <property type="entry name" value="DNA_helicase_UvrD-like_C"/>
</dbReference>
<evidence type="ECO:0000256" key="2">
    <source>
        <dbReference type="ARBA" id="ARBA00022801"/>
    </source>
</evidence>
<protein>
    <recommendedName>
        <fullName evidence="7">DNA 3'-5' helicase</fullName>
        <ecNumber evidence="7">5.6.2.4</ecNumber>
    </recommendedName>
</protein>
<keyword evidence="4 9" id="KW-0067">ATP-binding</keyword>
<evidence type="ECO:0000256" key="3">
    <source>
        <dbReference type="ARBA" id="ARBA00022806"/>
    </source>
</evidence>
<comment type="catalytic activity">
    <reaction evidence="6">
        <text>Couples ATP hydrolysis with the unwinding of duplex DNA by translocating in the 3'-5' direction.</text>
        <dbReference type="EC" id="5.6.2.4"/>
    </reaction>
</comment>
<dbReference type="Pfam" id="PF00580">
    <property type="entry name" value="UvrD-helicase"/>
    <property type="match status" value="1"/>
</dbReference>
<evidence type="ECO:0000256" key="9">
    <source>
        <dbReference type="PROSITE-ProRule" id="PRU00560"/>
    </source>
</evidence>
<dbReference type="OrthoDB" id="3196263at2"/>
<dbReference type="GO" id="GO:0003677">
    <property type="term" value="F:DNA binding"/>
    <property type="evidence" value="ECO:0007669"/>
    <property type="project" value="InterPro"/>
</dbReference>
<dbReference type="GO" id="GO:0005524">
    <property type="term" value="F:ATP binding"/>
    <property type="evidence" value="ECO:0007669"/>
    <property type="project" value="UniProtKB-UniRule"/>
</dbReference>
<evidence type="ECO:0000256" key="6">
    <source>
        <dbReference type="ARBA" id="ARBA00034617"/>
    </source>
</evidence>
<dbReference type="Proteomes" id="UP000230551">
    <property type="component" value="Unassembled WGS sequence"/>
</dbReference>
<reference evidence="11 12" key="1">
    <citation type="journal article" date="2017" name="Infect. Genet. Evol.">
        <title>The new phylogeny of the genus Mycobacterium: The old and the news.</title>
        <authorList>
            <person name="Tortoli E."/>
            <person name="Fedrizzi T."/>
            <person name="Meehan C.J."/>
            <person name="Trovato A."/>
            <person name="Grottola A."/>
            <person name="Giacobazzi E."/>
            <person name="Serpini G.F."/>
            <person name="Tagliazucchi S."/>
            <person name="Fabio A."/>
            <person name="Bettua C."/>
            <person name="Bertorelli R."/>
            <person name="Frascaro F."/>
            <person name="De Sanctis V."/>
            <person name="Pecorari M."/>
            <person name="Jousson O."/>
            <person name="Segata N."/>
            <person name="Cirillo D.M."/>
        </authorList>
    </citation>
    <scope>NUCLEOTIDE SEQUENCE [LARGE SCALE GENOMIC DNA]</scope>
    <source>
        <strain evidence="11 12">CIP1034565</strain>
    </source>
</reference>
<dbReference type="GO" id="GO:0016887">
    <property type="term" value="F:ATP hydrolysis activity"/>
    <property type="evidence" value="ECO:0007669"/>
    <property type="project" value="RHEA"/>
</dbReference>
<keyword evidence="12" id="KW-1185">Reference proteome</keyword>
<dbReference type="SUPFAM" id="SSF52540">
    <property type="entry name" value="P-loop containing nucleoside triphosphate hydrolases"/>
    <property type="match status" value="1"/>
</dbReference>
<dbReference type="Pfam" id="PF13361">
    <property type="entry name" value="UvrD_C"/>
    <property type="match status" value="1"/>
</dbReference>
<name>A0A2G5P673_9MYCO</name>
<dbReference type="AlphaFoldDB" id="A0A2G5P673"/>
<evidence type="ECO:0000259" key="10">
    <source>
        <dbReference type="PROSITE" id="PS51198"/>
    </source>
</evidence>
<sequence length="611" mass="67720">MRWLKRWANESNSDDVELNDEQRDVVEAAPDARLLVIAGAGQGKTEVVVSRIDHLTRYESLETNELLVLSFSRAAVSAVKKRLDLRDVPTPNVRTFDSFAGLLLLDADVEAVGSYEARVRRATRLLEESEEVPPAVELLQHIIIDEIQDLVGDRADFVLALMKRLDRAAGITALGDPLQGVYDFQIEESASKTSSKDVFGVLRSRFECEEVGLGANYRARGKYPKHVVAKAGALRRAYDAHDARKAEDIVDELMDDAPYLGAFDQWCGRVGSSDEKTTAVLCTTNADVLRVSRALNRQSVAHAVRRQAQDFGAARWIAGALGGLSGTKVWRSDVEGALARVLESEGVSQRWMDLKAAEGGSRSYDSLDLMRLRRVLEARNLALPLTEPDESSVIVSTIHRAKGLEFDRVFIIEPGWRPDDEGIWPRVCRDYVALSRARDSIYVCSAMESKSAVGPDKRRSGRFTEQKYGKRGRRYTSAIEFRYDDVYVTAPASSRKTNARDVQGLLLNADFVGSAVIARLDPASALSTTPSYLLYCDDQFIGRTSESFGVEFHHYFHWLRNRPKLIEGLSLASIETVAGDPAECEKVGAGRSGFWLVPRVTGLAEPDLSTT</sequence>
<dbReference type="InterPro" id="IPR000212">
    <property type="entry name" value="DNA_helicase_UvrD/REP"/>
</dbReference>
<evidence type="ECO:0000313" key="12">
    <source>
        <dbReference type="Proteomes" id="UP000230551"/>
    </source>
</evidence>
<dbReference type="RefSeq" id="WP_090593845.1">
    <property type="nucleotide sequence ID" value="NZ_CP104302.1"/>
</dbReference>
<evidence type="ECO:0000313" key="11">
    <source>
        <dbReference type="EMBL" id="PIB73757.1"/>
    </source>
</evidence>
<dbReference type="GO" id="GO:0043138">
    <property type="term" value="F:3'-5' DNA helicase activity"/>
    <property type="evidence" value="ECO:0007669"/>
    <property type="project" value="UniProtKB-EC"/>
</dbReference>
<feature type="binding site" evidence="9">
    <location>
        <begin position="38"/>
        <end position="45"/>
    </location>
    <ligand>
        <name>ATP</name>
        <dbReference type="ChEBI" id="CHEBI:30616"/>
    </ligand>
</feature>
<keyword evidence="3 9" id="KW-0347">Helicase</keyword>
<keyword evidence="5" id="KW-0413">Isomerase</keyword>